<keyword evidence="6" id="KW-1185">Reference proteome</keyword>
<dbReference type="EMBL" id="LZPO01055130">
    <property type="protein sequence ID" value="OBS72331.1"/>
    <property type="molecule type" value="Genomic_DNA"/>
</dbReference>
<gene>
    <name evidence="5" type="ORF">A6R68_13096</name>
</gene>
<evidence type="ECO:0000256" key="3">
    <source>
        <dbReference type="ARBA" id="ARBA00023136"/>
    </source>
</evidence>
<dbReference type="Gene3D" id="3.10.20.90">
    <property type="entry name" value="Phosphatidylinositol 3-kinase Catalytic Subunit, Chain A, domain 1"/>
    <property type="match status" value="1"/>
</dbReference>
<comment type="caution">
    <text evidence="5">The sequence shown here is derived from an EMBL/GenBank/DDBJ whole genome shotgun (WGS) entry which is preliminary data.</text>
</comment>
<dbReference type="SUPFAM" id="SSF54236">
    <property type="entry name" value="Ubiquitin-like"/>
    <property type="match status" value="1"/>
</dbReference>
<keyword evidence="3" id="KW-0472">Membrane</keyword>
<name>A0A1A6H1T7_NEOLE</name>
<protein>
    <submittedName>
        <fullName evidence="5">Uncharacterized protein</fullName>
    </submittedName>
</protein>
<accession>A0A1A6H1T7</accession>
<comment type="subcellular location">
    <subcellularLocation>
        <location evidence="1">Membrane</location>
    </subcellularLocation>
</comment>
<evidence type="ECO:0000256" key="1">
    <source>
        <dbReference type="ARBA" id="ARBA00004370"/>
    </source>
</evidence>
<dbReference type="GO" id="GO:0016020">
    <property type="term" value="C:membrane"/>
    <property type="evidence" value="ECO:0007669"/>
    <property type="project" value="UniProtKB-SubCell"/>
</dbReference>
<dbReference type="STRING" id="56216.A0A1A6H1T7"/>
<comment type="similarity">
    <text evidence="2">Belongs to the ATG8 family.</text>
</comment>
<reference evidence="5 6" key="1">
    <citation type="submission" date="2016-06" db="EMBL/GenBank/DDBJ databases">
        <title>The Draft Genome Sequence and Annotation of the Desert Woodrat Neotoma lepida.</title>
        <authorList>
            <person name="Campbell M."/>
            <person name="Oakeson K.F."/>
            <person name="Yandell M."/>
            <person name="Halpert J.R."/>
            <person name="Dearing D."/>
        </authorList>
    </citation>
    <scope>NUCLEOTIDE SEQUENCE [LARGE SCALE GENOMIC DNA]</scope>
    <source>
        <strain evidence="5">417</strain>
        <tissue evidence="5">Liver</tissue>
    </source>
</reference>
<dbReference type="Proteomes" id="UP000092124">
    <property type="component" value="Unassembled WGS sequence"/>
</dbReference>
<evidence type="ECO:0000313" key="5">
    <source>
        <dbReference type="EMBL" id="OBS72331.1"/>
    </source>
</evidence>
<proteinExistence type="inferred from homology"/>
<evidence type="ECO:0000256" key="2">
    <source>
        <dbReference type="ARBA" id="ARBA00007293"/>
    </source>
</evidence>
<sequence>MGFRMLHGPAGKKRIHLQAEDALFFFVNKVIPPTSATMASYTKNIMKKTSFYTLPTVRKASAVCEAAVTE</sequence>
<dbReference type="InterPro" id="IPR004241">
    <property type="entry name" value="Atg8-like"/>
</dbReference>
<evidence type="ECO:0000313" key="6">
    <source>
        <dbReference type="Proteomes" id="UP000092124"/>
    </source>
</evidence>
<dbReference type="InterPro" id="IPR029071">
    <property type="entry name" value="Ubiquitin-like_domsf"/>
</dbReference>
<dbReference type="AlphaFoldDB" id="A0A1A6H1T7"/>
<organism evidence="5 6">
    <name type="scientific">Neotoma lepida</name>
    <name type="common">Desert woodrat</name>
    <dbReference type="NCBI Taxonomy" id="56216"/>
    <lineage>
        <taxon>Eukaryota</taxon>
        <taxon>Metazoa</taxon>
        <taxon>Chordata</taxon>
        <taxon>Craniata</taxon>
        <taxon>Vertebrata</taxon>
        <taxon>Euteleostomi</taxon>
        <taxon>Mammalia</taxon>
        <taxon>Eutheria</taxon>
        <taxon>Euarchontoglires</taxon>
        <taxon>Glires</taxon>
        <taxon>Rodentia</taxon>
        <taxon>Myomorpha</taxon>
        <taxon>Muroidea</taxon>
        <taxon>Cricetidae</taxon>
        <taxon>Neotominae</taxon>
        <taxon>Neotoma</taxon>
    </lineage>
</organism>
<dbReference type="Pfam" id="PF02991">
    <property type="entry name" value="ATG8"/>
    <property type="match status" value="1"/>
</dbReference>
<feature type="non-terminal residue" evidence="5">
    <location>
        <position position="70"/>
    </location>
</feature>
<evidence type="ECO:0000256" key="4">
    <source>
        <dbReference type="ARBA" id="ARBA00023288"/>
    </source>
</evidence>
<keyword evidence="4" id="KW-0449">Lipoprotein</keyword>